<comment type="caution">
    <text evidence="1">The sequence shown here is derived from an EMBL/GenBank/DDBJ whole genome shotgun (WGS) entry which is preliminary data.</text>
</comment>
<dbReference type="Proteomes" id="UP001500547">
    <property type="component" value="Unassembled WGS sequence"/>
</dbReference>
<dbReference type="SUPFAM" id="SSF54001">
    <property type="entry name" value="Cysteine proteinases"/>
    <property type="match status" value="1"/>
</dbReference>
<dbReference type="Gene3D" id="3.90.1720.10">
    <property type="entry name" value="endopeptidase domain like (from Nostoc punctiforme)"/>
    <property type="match status" value="1"/>
</dbReference>
<dbReference type="RefSeq" id="WP_345533036.1">
    <property type="nucleotide sequence ID" value="NZ_BAABLD010000008.1"/>
</dbReference>
<proteinExistence type="predicted"/>
<dbReference type="Pfam" id="PF05708">
    <property type="entry name" value="Peptidase_C92"/>
    <property type="match status" value="1"/>
</dbReference>
<reference evidence="2" key="1">
    <citation type="journal article" date="2019" name="Int. J. Syst. Evol. Microbiol.">
        <title>The Global Catalogue of Microorganisms (GCM) 10K type strain sequencing project: providing services to taxonomists for standard genome sequencing and annotation.</title>
        <authorList>
            <consortium name="The Broad Institute Genomics Platform"/>
            <consortium name="The Broad Institute Genome Sequencing Center for Infectious Disease"/>
            <person name="Wu L."/>
            <person name="Ma J."/>
        </authorList>
    </citation>
    <scope>NUCLEOTIDE SEQUENCE [LARGE SCALE GENOMIC DNA]</scope>
    <source>
        <strain evidence="2">JCM 18715</strain>
    </source>
</reference>
<organism evidence="1 2">
    <name type="scientific">Viridibacterium curvum</name>
    <dbReference type="NCBI Taxonomy" id="1101404"/>
    <lineage>
        <taxon>Bacteria</taxon>
        <taxon>Pseudomonadati</taxon>
        <taxon>Pseudomonadota</taxon>
        <taxon>Betaproteobacteria</taxon>
        <taxon>Rhodocyclales</taxon>
        <taxon>Rhodocyclaceae</taxon>
        <taxon>Viridibacterium</taxon>
    </lineage>
</organism>
<evidence type="ECO:0008006" key="3">
    <source>
        <dbReference type="Google" id="ProtNLM"/>
    </source>
</evidence>
<name>A0ABP9QRV3_9RHOO</name>
<gene>
    <name evidence="1" type="ORF">GCM10025770_22370</name>
</gene>
<dbReference type="NCBIfam" id="NF008547">
    <property type="entry name" value="PRK11470.1"/>
    <property type="match status" value="1"/>
</dbReference>
<dbReference type="InterPro" id="IPR038765">
    <property type="entry name" value="Papain-like_cys_pep_sf"/>
</dbReference>
<sequence length="188" mass="21568">MSAAAMPELQIGDLVFIRIPVLFFRKVADTTASWTNHVGIVTGQKDGVWQVAESCVPFARQRSFDAFVARSENRRYCIRRLPVPLDADQQQRLQQAVARRLGTLYHTGFALHSRRQFCSKFVHEVLREACGIRVGRIETFAQLLGRNPDAQLGFWRLWFFGRIPWRRETITPASELSCPHMTTVFDCA</sequence>
<dbReference type="EMBL" id="BAABLD010000008">
    <property type="protein sequence ID" value="GAA5165974.1"/>
    <property type="molecule type" value="Genomic_DNA"/>
</dbReference>
<protein>
    <recommendedName>
        <fullName evidence="3">YebB family permuted papain-like enzyme</fullName>
    </recommendedName>
</protein>
<dbReference type="InterPro" id="IPR024453">
    <property type="entry name" value="Peptidase_C92"/>
</dbReference>
<keyword evidence="2" id="KW-1185">Reference proteome</keyword>
<evidence type="ECO:0000313" key="1">
    <source>
        <dbReference type="EMBL" id="GAA5165974.1"/>
    </source>
</evidence>
<evidence type="ECO:0000313" key="2">
    <source>
        <dbReference type="Proteomes" id="UP001500547"/>
    </source>
</evidence>
<accession>A0ABP9QRV3</accession>